<evidence type="ECO:0000313" key="2">
    <source>
        <dbReference type="EMBL" id="KJZ00542.1"/>
    </source>
</evidence>
<dbReference type="Pfam" id="PF00535">
    <property type="entry name" value="Glycos_transf_2"/>
    <property type="match status" value="1"/>
</dbReference>
<dbReference type="InterPro" id="IPR001173">
    <property type="entry name" value="Glyco_trans_2-like"/>
</dbReference>
<dbReference type="OrthoDB" id="9808633at2"/>
<evidence type="ECO:0000259" key="1">
    <source>
        <dbReference type="Pfam" id="PF00535"/>
    </source>
</evidence>
<proteinExistence type="predicted"/>
<dbReference type="InterPro" id="IPR029044">
    <property type="entry name" value="Nucleotide-diphossugar_trans"/>
</dbReference>
<dbReference type="PATRIC" id="fig|151081.8.peg.2712"/>
<dbReference type="RefSeq" id="WP_045979920.1">
    <property type="nucleotide sequence ID" value="NZ_JXXY01000015.1"/>
</dbReference>
<evidence type="ECO:0000313" key="5">
    <source>
        <dbReference type="Proteomes" id="UP000305874"/>
    </source>
</evidence>
<dbReference type="STRING" id="151081.TW72_07635"/>
<dbReference type="PANTHER" id="PTHR10859:SF91">
    <property type="entry name" value="DOLICHYL-PHOSPHATE BETA-GLUCOSYLTRANSFERASE"/>
    <property type="match status" value="1"/>
</dbReference>
<keyword evidence="4" id="KW-1185">Reference proteome</keyword>
<dbReference type="SUPFAM" id="SSF53448">
    <property type="entry name" value="Nucleotide-diphospho-sugar transferases"/>
    <property type="match status" value="1"/>
</dbReference>
<reference evidence="3 5" key="2">
    <citation type="submission" date="2017-12" db="EMBL/GenBank/DDBJ databases">
        <authorList>
            <person name="Paulsen S."/>
            <person name="Gram L.K."/>
        </authorList>
    </citation>
    <scope>NUCLEOTIDE SEQUENCE [LARGE SCALE GENOMIC DNA]</scope>
    <source>
        <strain evidence="3 5">S2897</strain>
    </source>
</reference>
<sequence length="246" mass="28140">MKLCIVIPNYNHTQVIADVIAELEPMGLDIVMVDDGSAVSAQRYLQQLNERFDCLHLLRHQVNGGKGAAVQTGLRWAYAQGYTHALQVDADGQHCLADMQKLIAKAKAHPHCLISGRPVYDESVPKHRYLSRYITHFWVWVETLSLSIKDSMCGFRVYPLAPCIALFDSRALGTRMDFDIEVMVRLYWQGVPSLFIDTQVIYPEQGVSHFQPLHDNLKISWLHTRLFFAMLPRLPKLLLRKPRVDS</sequence>
<dbReference type="GO" id="GO:0006487">
    <property type="term" value="P:protein N-linked glycosylation"/>
    <property type="evidence" value="ECO:0007669"/>
    <property type="project" value="TreeGrafter"/>
</dbReference>
<reference evidence="5" key="3">
    <citation type="submission" date="2019-06" db="EMBL/GenBank/DDBJ databases">
        <title>Co-occurence of chitin degradation, pigmentation and bioactivity in marine Pseudoalteromonas.</title>
        <authorList>
            <person name="Sonnenschein E.C."/>
            <person name="Bech P.K."/>
        </authorList>
    </citation>
    <scope>NUCLEOTIDE SEQUENCE [LARGE SCALE GENOMIC DNA]</scope>
    <source>
        <strain evidence="5">S2897</strain>
    </source>
</reference>
<protein>
    <submittedName>
        <fullName evidence="2">Glycosyl transferase</fullName>
    </submittedName>
    <submittedName>
        <fullName evidence="3">Glycosyltransferase family 2 protein</fullName>
    </submittedName>
</protein>
<dbReference type="EMBL" id="JXXZ01000006">
    <property type="protein sequence ID" value="KJZ00542.1"/>
    <property type="molecule type" value="Genomic_DNA"/>
</dbReference>
<accession>A0A0F4Q1Y2</accession>
<comment type="caution">
    <text evidence="2">The sequence shown here is derived from an EMBL/GenBank/DDBJ whole genome shotgun (WGS) entry which is preliminary data.</text>
</comment>
<dbReference type="CDD" id="cd04179">
    <property type="entry name" value="DPM_DPG-synthase_like"/>
    <property type="match status" value="1"/>
</dbReference>
<dbReference type="GO" id="GO:0016740">
    <property type="term" value="F:transferase activity"/>
    <property type="evidence" value="ECO:0007669"/>
    <property type="project" value="UniProtKB-KW"/>
</dbReference>
<dbReference type="Proteomes" id="UP000305874">
    <property type="component" value="Unassembled WGS sequence"/>
</dbReference>
<dbReference type="EMBL" id="PNCG01000010">
    <property type="protein sequence ID" value="TMP87089.1"/>
    <property type="molecule type" value="Genomic_DNA"/>
</dbReference>
<feature type="domain" description="Glycosyltransferase 2-like" evidence="1">
    <location>
        <begin position="4"/>
        <end position="169"/>
    </location>
</feature>
<dbReference type="Gene3D" id="3.90.550.10">
    <property type="entry name" value="Spore Coat Polysaccharide Biosynthesis Protein SpsA, Chain A"/>
    <property type="match status" value="1"/>
</dbReference>
<organism evidence="2 4">
    <name type="scientific">Pseudoalteromonas ruthenica</name>
    <dbReference type="NCBI Taxonomy" id="151081"/>
    <lineage>
        <taxon>Bacteria</taxon>
        <taxon>Pseudomonadati</taxon>
        <taxon>Pseudomonadota</taxon>
        <taxon>Gammaproteobacteria</taxon>
        <taxon>Alteromonadales</taxon>
        <taxon>Pseudoalteromonadaceae</taxon>
        <taxon>Pseudoalteromonas</taxon>
    </lineage>
</organism>
<evidence type="ECO:0000313" key="4">
    <source>
        <dbReference type="Proteomes" id="UP000033664"/>
    </source>
</evidence>
<dbReference type="eggNOG" id="COG1216">
    <property type="taxonomic scope" value="Bacteria"/>
</dbReference>
<gene>
    <name evidence="3" type="ORF">CWC05_11550</name>
    <name evidence="2" type="ORF">TW72_07635</name>
</gene>
<dbReference type="PANTHER" id="PTHR10859">
    <property type="entry name" value="GLYCOSYL TRANSFERASE"/>
    <property type="match status" value="1"/>
</dbReference>
<name>A0A0F4Q1Y2_9GAMM</name>
<dbReference type="GeneID" id="58228357"/>
<reference evidence="2 4" key="1">
    <citation type="journal article" date="2015" name="BMC Genomics">
        <title>Genome mining reveals unlocked bioactive potential of marine Gram-negative bacteria.</title>
        <authorList>
            <person name="Machado H."/>
            <person name="Sonnenschein E.C."/>
            <person name="Melchiorsen J."/>
            <person name="Gram L."/>
        </authorList>
    </citation>
    <scope>NUCLEOTIDE SEQUENCE [LARGE SCALE GENOMIC DNA]</scope>
    <source>
        <strain evidence="2 4">S3137</strain>
    </source>
</reference>
<dbReference type="AlphaFoldDB" id="A0A0F4Q1Y2"/>
<evidence type="ECO:0000313" key="3">
    <source>
        <dbReference type="EMBL" id="TMP87089.1"/>
    </source>
</evidence>
<keyword evidence="2" id="KW-0808">Transferase</keyword>
<dbReference type="Proteomes" id="UP000033664">
    <property type="component" value="Unassembled WGS sequence"/>
</dbReference>
<reference evidence="3" key="4">
    <citation type="submission" date="2019-09" db="EMBL/GenBank/DDBJ databases">
        <title>Co-occurence of chitin degradation, pigmentation and bioactivity in marine Pseudoalteromonas.</title>
        <authorList>
            <person name="Sonnenschein E.C."/>
            <person name="Bech P.K."/>
        </authorList>
    </citation>
    <scope>NUCLEOTIDE SEQUENCE</scope>
    <source>
        <strain evidence="3">S2897</strain>
    </source>
</reference>